<sequence>MWPEGIWRPFGKYSWICLIIWIMLIDITKTNFTVYWNVPSHQCHGHGIYLNASKFGIVQNTDDVFAGDKVNINYRPGRFPYIQDGEPIYGGIPQLADFENHTITFANQVEIMPQGYSGLAVLDFEHYLPCYPWAKLEYRQMSDDYIASLYPSWSNEEVKAESEKTFNSSSADLMEALLKIGTSLRPEALWGYYHYPYCKNYNALPECQETILNMNNNSLWIYNSSAAMYPSVYLYKENYDEESRKDMALKRISESKRLRDLVGKDMPIMVYCWYRYHDVDEYLTDIDLFNTIGLSKLEGVEGSVIWGSSGDVSSIEKCTALQLVLILWIDAHTLEQGD</sequence>
<name>A0AAN8XJ77_HALRR</name>
<evidence type="ECO:0000256" key="5">
    <source>
        <dbReference type="PIRSR" id="PIRSR038193-3"/>
    </source>
</evidence>
<dbReference type="InterPro" id="IPR018155">
    <property type="entry name" value="Hyaluronidase"/>
</dbReference>
<dbReference type="GO" id="GO:0004415">
    <property type="term" value="F:hyalurononglucosaminidase activity"/>
    <property type="evidence" value="ECO:0007669"/>
    <property type="project" value="UniProtKB-UniRule"/>
</dbReference>
<dbReference type="GO" id="GO:0030214">
    <property type="term" value="P:hyaluronan catabolic process"/>
    <property type="evidence" value="ECO:0007669"/>
    <property type="project" value="TreeGrafter"/>
</dbReference>
<feature type="disulfide bond" evidence="5">
    <location>
        <begin position="43"/>
        <end position="318"/>
    </location>
</feature>
<comment type="caution">
    <text evidence="7">The sequence shown here is derived from an EMBL/GenBank/DDBJ whole genome shotgun (WGS) entry which is preliminary data.</text>
</comment>
<dbReference type="InterPro" id="IPR013785">
    <property type="entry name" value="Aldolase_TIM"/>
</dbReference>
<evidence type="ECO:0000256" key="6">
    <source>
        <dbReference type="RuleBase" id="RU610713"/>
    </source>
</evidence>
<dbReference type="AlphaFoldDB" id="A0AAN8XJ77"/>
<dbReference type="PIRSF" id="PIRSF038193">
    <property type="entry name" value="Hyaluronidase"/>
    <property type="match status" value="1"/>
</dbReference>
<dbReference type="PRINTS" id="PR00846">
    <property type="entry name" value="GLHYDRLASE56"/>
</dbReference>
<organism evidence="7 8">
    <name type="scientific">Halocaridina rubra</name>
    <name type="common">Hawaiian red shrimp</name>
    <dbReference type="NCBI Taxonomy" id="373956"/>
    <lineage>
        <taxon>Eukaryota</taxon>
        <taxon>Metazoa</taxon>
        <taxon>Ecdysozoa</taxon>
        <taxon>Arthropoda</taxon>
        <taxon>Crustacea</taxon>
        <taxon>Multicrustacea</taxon>
        <taxon>Malacostraca</taxon>
        <taxon>Eumalacostraca</taxon>
        <taxon>Eucarida</taxon>
        <taxon>Decapoda</taxon>
        <taxon>Pleocyemata</taxon>
        <taxon>Caridea</taxon>
        <taxon>Atyoidea</taxon>
        <taxon>Atyidae</taxon>
        <taxon>Halocaridina</taxon>
    </lineage>
</organism>
<feature type="active site" description="Proton donor" evidence="4">
    <location>
        <position position="125"/>
    </location>
</feature>
<evidence type="ECO:0000313" key="8">
    <source>
        <dbReference type="Proteomes" id="UP001381693"/>
    </source>
</evidence>
<dbReference type="EC" id="3.2.1.35" evidence="6"/>
<keyword evidence="6" id="KW-0326">Glycosidase</keyword>
<evidence type="ECO:0000256" key="4">
    <source>
        <dbReference type="PIRSR" id="PIRSR038193-1"/>
    </source>
</evidence>
<comment type="similarity">
    <text evidence="1 3 6">Belongs to the glycosyl hydrolase 56 family.</text>
</comment>
<dbReference type="EMBL" id="JAXCGZ010007553">
    <property type="protein sequence ID" value="KAK7079279.1"/>
    <property type="molecule type" value="Genomic_DNA"/>
</dbReference>
<dbReference type="Proteomes" id="UP001381693">
    <property type="component" value="Unassembled WGS sequence"/>
</dbReference>
<comment type="catalytic activity">
    <reaction evidence="6">
        <text>Random hydrolysis of (1-&gt;4)-linkages between N-acetyl-beta-D-glucosamine and D-glucuronate residues in hyaluronate.</text>
        <dbReference type="EC" id="3.2.1.35"/>
    </reaction>
</comment>
<keyword evidence="6" id="KW-0378">Hydrolase</keyword>
<gene>
    <name evidence="7" type="ORF">SK128_002338</name>
</gene>
<evidence type="ECO:0000256" key="2">
    <source>
        <dbReference type="ARBA" id="ARBA00023157"/>
    </source>
</evidence>
<evidence type="ECO:0000313" key="7">
    <source>
        <dbReference type="EMBL" id="KAK7079279.1"/>
    </source>
</evidence>
<keyword evidence="2 5" id="KW-1015">Disulfide bond</keyword>
<dbReference type="PANTHER" id="PTHR11769">
    <property type="entry name" value="HYALURONIDASE"/>
    <property type="match status" value="1"/>
</dbReference>
<dbReference type="SUPFAM" id="SSF51445">
    <property type="entry name" value="(Trans)glycosidases"/>
    <property type="match status" value="1"/>
</dbReference>
<proteinExistence type="inferred from homology"/>
<dbReference type="InterPro" id="IPR017853">
    <property type="entry name" value="GH"/>
</dbReference>
<feature type="disulfide bond" evidence="5">
    <location>
        <begin position="198"/>
        <end position="207"/>
    </location>
</feature>
<protein>
    <recommendedName>
        <fullName evidence="6">Hyaluronidase</fullName>
        <ecNumber evidence="6">3.2.1.35</ecNumber>
    </recommendedName>
</protein>
<accession>A0AAN8XJ77</accession>
<dbReference type="PANTHER" id="PTHR11769:SF35">
    <property type="entry name" value="HYALURONIDASE"/>
    <property type="match status" value="1"/>
</dbReference>
<reference evidence="7 8" key="1">
    <citation type="submission" date="2023-11" db="EMBL/GenBank/DDBJ databases">
        <title>Halocaridina rubra genome assembly.</title>
        <authorList>
            <person name="Smith C."/>
        </authorList>
    </citation>
    <scope>NUCLEOTIDE SEQUENCE [LARGE SCALE GENOMIC DNA]</scope>
    <source>
        <strain evidence="7">EP-1</strain>
        <tissue evidence="7">Whole</tissue>
    </source>
</reference>
<dbReference type="Pfam" id="PF01630">
    <property type="entry name" value="Glyco_hydro_56"/>
    <property type="match status" value="1"/>
</dbReference>
<dbReference type="GO" id="GO:0005975">
    <property type="term" value="P:carbohydrate metabolic process"/>
    <property type="evidence" value="ECO:0007669"/>
    <property type="project" value="UniProtKB-UniRule"/>
</dbReference>
<keyword evidence="8" id="KW-1185">Reference proteome</keyword>
<evidence type="ECO:0000256" key="3">
    <source>
        <dbReference type="PIRNR" id="PIRNR038193"/>
    </source>
</evidence>
<dbReference type="Gene3D" id="3.20.20.70">
    <property type="entry name" value="Aldolase class I"/>
    <property type="match status" value="1"/>
</dbReference>
<evidence type="ECO:0000256" key="1">
    <source>
        <dbReference type="ARBA" id="ARBA00008871"/>
    </source>
</evidence>